<protein>
    <submittedName>
        <fullName evidence="3">Uncharacterized protein</fullName>
    </submittedName>
</protein>
<organism evidence="3 4">
    <name type="scientific">Bambusicola thoracicus</name>
    <name type="common">Chinese bamboo-partridge</name>
    <name type="synonym">Perdix thoracica</name>
    <dbReference type="NCBI Taxonomy" id="9083"/>
    <lineage>
        <taxon>Eukaryota</taxon>
        <taxon>Metazoa</taxon>
        <taxon>Chordata</taxon>
        <taxon>Craniata</taxon>
        <taxon>Vertebrata</taxon>
        <taxon>Euteleostomi</taxon>
        <taxon>Archelosauria</taxon>
        <taxon>Archosauria</taxon>
        <taxon>Dinosauria</taxon>
        <taxon>Saurischia</taxon>
        <taxon>Theropoda</taxon>
        <taxon>Coelurosauria</taxon>
        <taxon>Aves</taxon>
        <taxon>Neognathae</taxon>
        <taxon>Galloanserae</taxon>
        <taxon>Galliformes</taxon>
        <taxon>Phasianidae</taxon>
        <taxon>Perdicinae</taxon>
        <taxon>Bambusicola</taxon>
    </lineage>
</organism>
<dbReference type="InterPro" id="IPR015753">
    <property type="entry name" value="LRRC37"/>
</dbReference>
<dbReference type="PROSITE" id="PS51450">
    <property type="entry name" value="LRR"/>
    <property type="match status" value="1"/>
</dbReference>
<dbReference type="InterPro" id="IPR001611">
    <property type="entry name" value="Leu-rich_rpt"/>
</dbReference>
<comment type="caution">
    <text evidence="3">The sequence shown here is derived from an EMBL/GenBank/DDBJ whole genome shotgun (WGS) entry which is preliminary data.</text>
</comment>
<dbReference type="Gene3D" id="3.80.10.10">
    <property type="entry name" value="Ribonuclease Inhibitor"/>
    <property type="match status" value="1"/>
</dbReference>
<sequence>MDAVPRATRRWALSVLNFTSNSISSIEKEAWREYPWAEHLILQDNDLRAVKRHSLEGLLLLKHLDLSGNKIQSIEERAFEPLPFLQLLNLSGNLMARIQKGTFQAWHGAQFLQEVILSHNPLSAIDDAAFFRLPAVAYL</sequence>
<keyword evidence="1" id="KW-0433">Leucine-rich repeat</keyword>
<accession>A0A2P4SBX5</accession>
<dbReference type="InterPro" id="IPR032675">
    <property type="entry name" value="LRR_dom_sf"/>
</dbReference>
<dbReference type="PRINTS" id="PR00019">
    <property type="entry name" value="LEURICHRPT"/>
</dbReference>
<evidence type="ECO:0000313" key="3">
    <source>
        <dbReference type="EMBL" id="POI21581.1"/>
    </source>
</evidence>
<evidence type="ECO:0000256" key="1">
    <source>
        <dbReference type="ARBA" id="ARBA00022614"/>
    </source>
</evidence>
<proteinExistence type="predicted"/>
<reference evidence="3 4" key="1">
    <citation type="submission" date="2018-01" db="EMBL/GenBank/DDBJ databases">
        <title>Comparison of the Chinese Bamboo Partridge and Red Junglefowl genome sequences highlights the importance of demography in genome evolution.</title>
        <authorList>
            <person name="Tiley G.P."/>
            <person name="Kimball R.T."/>
            <person name="Braun E.L."/>
            <person name="Burleigh J.G."/>
        </authorList>
    </citation>
    <scope>NUCLEOTIDE SEQUENCE [LARGE SCALE GENOMIC DNA]</scope>
    <source>
        <strain evidence="3">RTK389</strain>
        <tissue evidence="3">Blood</tissue>
    </source>
</reference>
<keyword evidence="4" id="KW-1185">Reference proteome</keyword>
<dbReference type="PANTHER" id="PTHR23045:SF9">
    <property type="entry name" value="LEUCINE RICH REPEAT CONTAINING 37A-RELATED"/>
    <property type="match status" value="1"/>
</dbReference>
<dbReference type="Proteomes" id="UP000237246">
    <property type="component" value="Unassembled WGS sequence"/>
</dbReference>
<keyword evidence="2" id="KW-0677">Repeat</keyword>
<dbReference type="SMART" id="SM00369">
    <property type="entry name" value="LRR_TYP"/>
    <property type="match status" value="3"/>
</dbReference>
<evidence type="ECO:0000313" key="4">
    <source>
        <dbReference type="Proteomes" id="UP000237246"/>
    </source>
</evidence>
<dbReference type="AlphaFoldDB" id="A0A2P4SBX5"/>
<dbReference type="PANTHER" id="PTHR23045">
    <property type="entry name" value="LEUCINE-RICH REPEAT-CONTAINING PROTEIN 37A"/>
    <property type="match status" value="1"/>
</dbReference>
<dbReference type="Pfam" id="PF13855">
    <property type="entry name" value="LRR_8"/>
    <property type="match status" value="1"/>
</dbReference>
<name>A0A2P4SBX5_BAMTH</name>
<dbReference type="EMBL" id="PPHD01067515">
    <property type="protein sequence ID" value="POI21581.1"/>
    <property type="molecule type" value="Genomic_DNA"/>
</dbReference>
<gene>
    <name evidence="3" type="ORF">CIB84_014672</name>
</gene>
<dbReference type="SUPFAM" id="SSF52058">
    <property type="entry name" value="L domain-like"/>
    <property type="match status" value="1"/>
</dbReference>
<evidence type="ECO:0000256" key="2">
    <source>
        <dbReference type="ARBA" id="ARBA00022737"/>
    </source>
</evidence>
<dbReference type="OrthoDB" id="9120077at2759"/>
<dbReference type="InterPro" id="IPR003591">
    <property type="entry name" value="Leu-rich_rpt_typical-subtyp"/>
</dbReference>